<dbReference type="Gene3D" id="2.60.40.740">
    <property type="match status" value="1"/>
</dbReference>
<keyword evidence="3" id="KW-1185">Reference proteome</keyword>
<dbReference type="InterPro" id="IPR025667">
    <property type="entry name" value="SprB_repeat"/>
</dbReference>
<evidence type="ECO:0000259" key="1">
    <source>
        <dbReference type="PROSITE" id="PS50093"/>
    </source>
</evidence>
<sequence length="1046" mass="114459">MRKEQKISGLGGLLVLLLVLLPSLCFSQVNTLGKEFFVGFLENGRPLDSVNTAPEKALIILTANERAIGTITTPRQSIPFEIEKGQQFVREFDANSEGLLLSASGRVEKRFVHIVSSGEIAVHALNGRSYSTDGTVVLPKESLGLDYLVMSHHERALITGSSLNHTTLESSLLVLGTEDNTEVEIIPSARTQTGIPINYSLKITLNQGDAYQIKADADLTGTIVRVLNDNDTNCKKVAVFGGNRMSSSGICGTTGDHLFHQAYPTNTWGKSFVHIPLKDRTSGEFVKILALEDNTEVYVNGKLETRLNARKYTQLEFDKTQVVHIETSKPTSMAVLSKSGFCNEFFVASLGDPTLFAYSPTNQMIREAPFSTGKLYGRFNISLKHYINVLVNKGSASKTRLDGQNIGSLFRPVPGADFDYLQLEVSEGPHILSNPEGFIGYVYGSGQVESYGYPIGLGMESIQFETETNYAFEVEGDRVGCLNQEGTWKILPENPIFTEFEWNFGDSSSLKQGQEVSHTFTQPGNYLVEVFATSGSGDCDEQETFRFEVEVKDISAQISGPESVCPLLDEQVYVLTDTLNVHRVVWEIAGGEILEESLTSVKVKWGAPSNSAFIKAIPFTDQGCPGEVQQLDVEITEAIEPSLPKGDSGLCGGETELIYEVPFPNDNRIYTWTLSGGILTSGQGTSQVSVAWDLSAPTKSIFYEEKSTSNSTCFGVSEVLDVVIYPEFRLEEPEILTPACPGESNGRIQINPQGGSGVYDFEWSHNPKLNASLAQGLPSGTYAVWVRDRTGCAEELITITLENAKPLEIQGQPEAIPVSCFGGNDGSIEIRLTGGTPPYQAIGLESIWDGNVLRVLGLEAGENELLIEDQRGCQIPVSVEIESPEELTVLALVNNPGCEGSLDGELELQISGGTGPYEVIWDNGQTGNRQVELPFGEFGYTITDAQGCVLTGKAQVNQAKAQVRMPTGFDPERERFGPVSNCSIDYDLFIWDKWGGLVYQGREPWDGLLDGTETPPGSFSYLIRFSYQWQGEQVTEEKKGVFTLIR</sequence>
<dbReference type="InterPro" id="IPR035986">
    <property type="entry name" value="PKD_dom_sf"/>
</dbReference>
<dbReference type="Proteomes" id="UP001338309">
    <property type="component" value="Unassembled WGS sequence"/>
</dbReference>
<protein>
    <recommendedName>
        <fullName evidence="1">PKD domain-containing protein</fullName>
    </recommendedName>
</protein>
<dbReference type="SUPFAM" id="SSF49299">
    <property type="entry name" value="PKD domain"/>
    <property type="match status" value="1"/>
</dbReference>
<dbReference type="InterPro" id="IPR035234">
    <property type="entry name" value="IgGFc-bd_N"/>
</dbReference>
<comment type="caution">
    <text evidence="2">The sequence shown here is derived from an EMBL/GenBank/DDBJ whole genome shotgun (WGS) entry which is preliminary data.</text>
</comment>
<dbReference type="PANTHER" id="PTHR46534:SF1">
    <property type="entry name" value="IGGFC-BINDING PROTEIN N-TERMINAL DOMAIN-CONTAINING PROTEIN"/>
    <property type="match status" value="1"/>
</dbReference>
<dbReference type="Gene3D" id="2.60.40.10">
    <property type="entry name" value="Immunoglobulins"/>
    <property type="match status" value="1"/>
</dbReference>
<dbReference type="InterPro" id="IPR045829">
    <property type="entry name" value="PKD_6"/>
</dbReference>
<name>A0ABQ6PI72_9BACT</name>
<evidence type="ECO:0000313" key="2">
    <source>
        <dbReference type="EMBL" id="GMQ27564.1"/>
    </source>
</evidence>
<dbReference type="Pfam" id="PF18911">
    <property type="entry name" value="PKD_4"/>
    <property type="match status" value="1"/>
</dbReference>
<proteinExistence type="predicted"/>
<dbReference type="PANTHER" id="PTHR46534">
    <property type="entry name" value="IGGFC_BINDING DOMAIN-CONTAINING PROTEIN"/>
    <property type="match status" value="1"/>
</dbReference>
<evidence type="ECO:0000313" key="3">
    <source>
        <dbReference type="Proteomes" id="UP001338309"/>
    </source>
</evidence>
<dbReference type="EMBL" id="BTPD01000001">
    <property type="protein sequence ID" value="GMQ27564.1"/>
    <property type="molecule type" value="Genomic_DNA"/>
</dbReference>
<organism evidence="2 3">
    <name type="scientific">Algoriphagus confluentis</name>
    <dbReference type="NCBI Taxonomy" id="1697556"/>
    <lineage>
        <taxon>Bacteria</taxon>
        <taxon>Pseudomonadati</taxon>
        <taxon>Bacteroidota</taxon>
        <taxon>Cytophagia</taxon>
        <taxon>Cytophagales</taxon>
        <taxon>Cyclobacteriaceae</taxon>
        <taxon>Algoriphagus</taxon>
    </lineage>
</organism>
<gene>
    <name evidence="2" type="ORF">Aconfl_02060</name>
</gene>
<accession>A0ABQ6PI72</accession>
<dbReference type="Pfam" id="PF17517">
    <property type="entry name" value="IgGFc_binding"/>
    <property type="match status" value="1"/>
</dbReference>
<feature type="domain" description="PKD" evidence="1">
    <location>
        <begin position="494"/>
        <end position="537"/>
    </location>
</feature>
<dbReference type="InterPro" id="IPR013783">
    <property type="entry name" value="Ig-like_fold"/>
</dbReference>
<reference evidence="2 3" key="1">
    <citation type="submission" date="2023-08" db="EMBL/GenBank/DDBJ databases">
        <title>Draft genome sequence of Algoriphagus confluentis.</title>
        <authorList>
            <person name="Takatani N."/>
            <person name="Hosokawa M."/>
            <person name="Sawabe T."/>
        </authorList>
    </citation>
    <scope>NUCLEOTIDE SEQUENCE [LARGE SCALE GENOMIC DNA]</scope>
    <source>
        <strain evidence="2 3">NBRC 111222</strain>
    </source>
</reference>
<dbReference type="Pfam" id="PF13573">
    <property type="entry name" value="SprB"/>
    <property type="match status" value="3"/>
</dbReference>
<dbReference type="Pfam" id="PF19408">
    <property type="entry name" value="PKD_6"/>
    <property type="match status" value="1"/>
</dbReference>
<dbReference type="CDD" id="cd00146">
    <property type="entry name" value="PKD"/>
    <property type="match status" value="1"/>
</dbReference>
<dbReference type="InterPro" id="IPR000601">
    <property type="entry name" value="PKD_dom"/>
</dbReference>
<dbReference type="PROSITE" id="PS50093">
    <property type="entry name" value="PKD"/>
    <property type="match status" value="1"/>
</dbReference>
<dbReference type="RefSeq" id="WP_338222375.1">
    <property type="nucleotide sequence ID" value="NZ_BTPD01000001.1"/>
</dbReference>